<dbReference type="FunFam" id="3.40.50.720:FF:000080">
    <property type="entry name" value="Thiazole biosynthesis adenylyltransferase ThiF"/>
    <property type="match status" value="1"/>
</dbReference>
<evidence type="ECO:0000256" key="1">
    <source>
        <dbReference type="ARBA" id="ARBA00009919"/>
    </source>
</evidence>
<dbReference type="OrthoDB" id="9804286at2"/>
<keyword evidence="4" id="KW-0548">Nucleotidyltransferase</keyword>
<keyword evidence="4" id="KW-0808">Transferase</keyword>
<dbReference type="GO" id="GO:0004792">
    <property type="term" value="F:thiosulfate-cyanide sulfurtransferase activity"/>
    <property type="evidence" value="ECO:0007669"/>
    <property type="project" value="TreeGrafter"/>
</dbReference>
<dbReference type="Proteomes" id="UP000447876">
    <property type="component" value="Unassembled WGS sequence"/>
</dbReference>
<feature type="domain" description="THIF-type NAD/FAD binding fold" evidence="3">
    <location>
        <begin position="24"/>
        <end position="260"/>
    </location>
</feature>
<comment type="caution">
    <text evidence="4">The sequence shown here is derived from an EMBL/GenBank/DDBJ whole genome shotgun (WGS) entry which is preliminary data.</text>
</comment>
<dbReference type="Pfam" id="PF00899">
    <property type="entry name" value="ThiF"/>
    <property type="match status" value="1"/>
</dbReference>
<evidence type="ECO:0000313" key="5">
    <source>
        <dbReference type="Proteomes" id="UP000447876"/>
    </source>
</evidence>
<dbReference type="GO" id="GO:0008641">
    <property type="term" value="F:ubiquitin-like modifier activating enzyme activity"/>
    <property type="evidence" value="ECO:0007669"/>
    <property type="project" value="InterPro"/>
</dbReference>
<reference evidence="4 5" key="1">
    <citation type="submission" date="2019-11" db="EMBL/GenBank/DDBJ databases">
        <title>Draft genome sequences of five Paenibacillus species of dairy origin.</title>
        <authorList>
            <person name="Olajide A.M."/>
            <person name="Chen S."/>
            <person name="Lapointe G."/>
        </authorList>
    </citation>
    <scope>NUCLEOTIDE SEQUENCE [LARGE SCALE GENOMIC DNA]</scope>
    <source>
        <strain evidence="4 5">12CR55</strain>
    </source>
</reference>
<dbReference type="GO" id="GO:0016779">
    <property type="term" value="F:nucleotidyltransferase activity"/>
    <property type="evidence" value="ECO:0007669"/>
    <property type="project" value="UniProtKB-KW"/>
</dbReference>
<evidence type="ECO:0000259" key="3">
    <source>
        <dbReference type="Pfam" id="PF00899"/>
    </source>
</evidence>
<dbReference type="InterPro" id="IPR000594">
    <property type="entry name" value="ThiF_NAD_FAD-bd"/>
</dbReference>
<dbReference type="InterPro" id="IPR035985">
    <property type="entry name" value="Ubiquitin-activating_enz"/>
</dbReference>
<name>A0A7X3CQ39_9BACL</name>
<protein>
    <submittedName>
        <fullName evidence="4">Thiazole biosynthesis adenylyltransferase ThiF</fullName>
    </submittedName>
</protein>
<comment type="similarity">
    <text evidence="1">Belongs to the HesA/MoeB/ThiF family.</text>
</comment>
<organism evidence="4 5">
    <name type="scientific">Paenibacillus woosongensis</name>
    <dbReference type="NCBI Taxonomy" id="307580"/>
    <lineage>
        <taxon>Bacteria</taxon>
        <taxon>Bacillati</taxon>
        <taxon>Bacillota</taxon>
        <taxon>Bacilli</taxon>
        <taxon>Bacillales</taxon>
        <taxon>Paenibacillaceae</taxon>
        <taxon>Paenibacillus</taxon>
    </lineage>
</organism>
<dbReference type="PANTHER" id="PTHR10953:SF102">
    <property type="entry name" value="ADENYLYLTRANSFERASE AND SULFURTRANSFERASE MOCS3"/>
    <property type="match status" value="1"/>
</dbReference>
<evidence type="ECO:0000313" key="4">
    <source>
        <dbReference type="EMBL" id="MUG47534.1"/>
    </source>
</evidence>
<dbReference type="InterPro" id="IPR045886">
    <property type="entry name" value="ThiF/MoeB/HesA"/>
</dbReference>
<dbReference type="Gene3D" id="3.40.50.720">
    <property type="entry name" value="NAD(P)-binding Rossmann-like Domain"/>
    <property type="match status" value="1"/>
</dbReference>
<dbReference type="SUPFAM" id="SSF69572">
    <property type="entry name" value="Activating enzymes of the ubiquitin-like proteins"/>
    <property type="match status" value="1"/>
</dbReference>
<evidence type="ECO:0000256" key="2">
    <source>
        <dbReference type="SAM" id="MobiDB-lite"/>
    </source>
</evidence>
<gene>
    <name evidence="4" type="ORF">GNP95_21520</name>
</gene>
<sequence length="359" mass="39375">MQGNRSETSAAVLSAETRDRTDRYSRQERFAMIGPEGQRKLSESAILIVGAGALGTGIAETLVRAGVGRVVIADRDYVEWSNLQRQQLFAEEDAELRLPKAIAAQKRLQAINSEVTIEAHVMDVTYAEISSLLPGIQLILDATDNFDTRMVINDISQKKGIPWIYGACVGSYGITYTILPGKTACLNCLLGSIPLGGDTCDTAGIIPPAVQTVVAHQTTEALKLLTGQTEHLRGTLLTFDLWRNEQAALKMDAARKPDCPSCGSQPAYPYLSHSGSRKTEVLCGRDTVQIRPAKPREWNLEETAKALMRLGEGTAEFNKFLLSFTIGERRLVLFKDGRALVHGTKDTVEAKVLYDRYFG</sequence>
<proteinExistence type="inferred from homology"/>
<accession>A0A7X3CQ39</accession>
<dbReference type="EMBL" id="WNZW01000013">
    <property type="protein sequence ID" value="MUG47534.1"/>
    <property type="molecule type" value="Genomic_DNA"/>
</dbReference>
<feature type="region of interest" description="Disordered" evidence="2">
    <location>
        <begin position="1"/>
        <end position="23"/>
    </location>
</feature>
<dbReference type="RefSeq" id="WP_155612907.1">
    <property type="nucleotide sequence ID" value="NZ_WNZW01000013.1"/>
</dbReference>
<dbReference type="GO" id="GO:0008146">
    <property type="term" value="F:sulfotransferase activity"/>
    <property type="evidence" value="ECO:0007669"/>
    <property type="project" value="TreeGrafter"/>
</dbReference>
<dbReference type="PANTHER" id="PTHR10953">
    <property type="entry name" value="UBIQUITIN-ACTIVATING ENZYME E1"/>
    <property type="match status" value="1"/>
</dbReference>
<feature type="compositionally biased region" description="Polar residues" evidence="2">
    <location>
        <begin position="1"/>
        <end position="11"/>
    </location>
</feature>
<dbReference type="CDD" id="cd00757">
    <property type="entry name" value="ThiF_MoeB_HesA_family"/>
    <property type="match status" value="1"/>
</dbReference>
<dbReference type="GO" id="GO:0005829">
    <property type="term" value="C:cytosol"/>
    <property type="evidence" value="ECO:0007669"/>
    <property type="project" value="TreeGrafter"/>
</dbReference>
<dbReference type="AlphaFoldDB" id="A0A7X3CQ39"/>